<organism evidence="1 2">
    <name type="scientific">Mycolicibacterium aubagnense</name>
    <dbReference type="NCBI Taxonomy" id="319707"/>
    <lineage>
        <taxon>Bacteria</taxon>
        <taxon>Bacillati</taxon>
        <taxon>Actinomycetota</taxon>
        <taxon>Actinomycetes</taxon>
        <taxon>Mycobacteriales</taxon>
        <taxon>Mycobacteriaceae</taxon>
        <taxon>Mycolicibacterium</taxon>
    </lineage>
</organism>
<evidence type="ECO:0008006" key="3">
    <source>
        <dbReference type="Google" id="ProtNLM"/>
    </source>
</evidence>
<evidence type="ECO:0000313" key="1">
    <source>
        <dbReference type="EMBL" id="BBX85975.1"/>
    </source>
</evidence>
<gene>
    <name evidence="1" type="ORF">MAUB_38480</name>
</gene>
<evidence type="ECO:0000313" key="2">
    <source>
        <dbReference type="Proteomes" id="UP000465609"/>
    </source>
</evidence>
<proteinExistence type="predicted"/>
<sequence length="532" mass="57437">MTSTNAASRLWPAVDVRLGELVAGLDAIGTQPIPYGKLPARARNAYECSYVTWSDIADATVADLLGPRSAGVRTVESMVMAARAAVAPQQETADPTQTTATDAANRLLDRLSTRDRKVLWAREWAPAKVTQERLAAELGVHPTWLWRNESRIRSRFAELLSEPAHRDVRQSAAELRRRLGVYVPRSTVESEIRQLGMEPTTEAAWLLLHVAGQYREHDGWFENVSQGGRRRVDASVRRLLRAEPGQTLETLTRELAAEGMRRDAVPAYLDTLALSRIGGAYLPSRSGLRAKIAAVLDAVGRPMTAEEISGVVGDSVGAKSVLKALHGNDRFTRTSRTRWALAGWNHREYGGIAQELTTRIEAAGGRVLVSELLDDMRAALPDVKESSIRTYLATLAFVTEGGMVRLRRRGDPWPSIPGVEAVPTAFRRSDGCIGIAVPVTTHVLRGSGLSIDSPVAQAIGVAPGHSRDFETDFGVVPVTWDLDEPAAPNMGSVRQLASAAGAGLGDSLVLIFDPAKGTLRADCVQGSGAGQE</sequence>
<dbReference type="EMBL" id="AP022577">
    <property type="protein sequence ID" value="BBX85975.1"/>
    <property type="molecule type" value="Genomic_DNA"/>
</dbReference>
<protein>
    <recommendedName>
        <fullName evidence="3">RNA polymerase sigma-70 region 4 domain-containing protein</fullName>
    </recommendedName>
</protein>
<keyword evidence="2" id="KW-1185">Reference proteome</keyword>
<reference evidence="1 2" key="1">
    <citation type="journal article" date="2019" name="Emerg. Microbes Infect.">
        <title>Comprehensive subspecies identification of 175 nontuberculous mycobacteria species based on 7547 genomic profiles.</title>
        <authorList>
            <person name="Matsumoto Y."/>
            <person name="Kinjo T."/>
            <person name="Motooka D."/>
            <person name="Nabeya D."/>
            <person name="Jung N."/>
            <person name="Uechi K."/>
            <person name="Horii T."/>
            <person name="Iida T."/>
            <person name="Fujita J."/>
            <person name="Nakamura S."/>
        </authorList>
    </citation>
    <scope>NUCLEOTIDE SEQUENCE [LARGE SCALE GENOMIC DNA]</scope>
    <source>
        <strain evidence="1 2">JCM 15296</strain>
    </source>
</reference>
<name>A0ABN5YVS9_9MYCO</name>
<dbReference type="Proteomes" id="UP000465609">
    <property type="component" value="Chromosome"/>
</dbReference>
<accession>A0ABN5YVS9</accession>